<proteinExistence type="predicted"/>
<dbReference type="EMBL" id="MU157836">
    <property type="protein sequence ID" value="KAF9531062.1"/>
    <property type="molecule type" value="Genomic_DNA"/>
</dbReference>
<keyword evidence="2" id="KW-1185">Reference proteome</keyword>
<protein>
    <recommendedName>
        <fullName evidence="3">F-box domain-containing protein</fullName>
    </recommendedName>
</protein>
<reference evidence="1" key="1">
    <citation type="submission" date="2020-11" db="EMBL/GenBank/DDBJ databases">
        <authorList>
            <consortium name="DOE Joint Genome Institute"/>
            <person name="Ahrendt S."/>
            <person name="Riley R."/>
            <person name="Andreopoulos W."/>
            <person name="Labutti K."/>
            <person name="Pangilinan J."/>
            <person name="Ruiz-Duenas F.J."/>
            <person name="Barrasa J.M."/>
            <person name="Sanchez-Garcia M."/>
            <person name="Camarero S."/>
            <person name="Miyauchi S."/>
            <person name="Serrano A."/>
            <person name="Linde D."/>
            <person name="Babiker R."/>
            <person name="Drula E."/>
            <person name="Ayuso-Fernandez I."/>
            <person name="Pacheco R."/>
            <person name="Padilla G."/>
            <person name="Ferreira P."/>
            <person name="Barriuso J."/>
            <person name="Kellner H."/>
            <person name="Castanera R."/>
            <person name="Alfaro M."/>
            <person name="Ramirez L."/>
            <person name="Pisabarro A.G."/>
            <person name="Kuo A."/>
            <person name="Tritt A."/>
            <person name="Lipzen A."/>
            <person name="He G."/>
            <person name="Yan M."/>
            <person name="Ng V."/>
            <person name="Cullen D."/>
            <person name="Martin F."/>
            <person name="Rosso M.-N."/>
            <person name="Henrissat B."/>
            <person name="Hibbett D."/>
            <person name="Martinez A.T."/>
            <person name="Grigoriev I.V."/>
        </authorList>
    </citation>
    <scope>NUCLEOTIDE SEQUENCE</scope>
    <source>
        <strain evidence="1">CBS 506.95</strain>
    </source>
</reference>
<sequence>MKFLDLPVDVLPVILHFVVKSSHLASACLVNKEFSTFATPLLYDSVCIYSWHIDGKKKVLQLFETLRTSTNLAQLVFCLDIRDFPKFALMKDLQLLSGVVEGLRNCKNLTSCTWTRQGSLTSEILEALLNCPELGDLEINGHHSTDYEPRILLRFVRLKRISIIMPSPEIIRLLPLWLAATSSCLRNLTLVCKSSASVTDELLANFAPHLANLDHFQLIGCPRVSEKGVCDAISQNKRGLLSLGLEAISPRFDVRAFANTCSTHRYFDHLRSITITVPDPAPESWAAWAFSIIELLSGSPLQVFQLYHTTLSSKPILPDDLWHQLLFHHAHRLTKISVHRLAISPGIIQLICANSFVLEHFFFTIEATTTLKLAECLSPAKRLRTVHINEPSATIVTISELVSIIDHCPSTISQFGWNTRVWRVRRTLDEDRTCLSLERYENPDIPEQFLVVRT</sequence>
<evidence type="ECO:0000313" key="2">
    <source>
        <dbReference type="Proteomes" id="UP000807306"/>
    </source>
</evidence>
<accession>A0A9P6JRP8</accession>
<comment type="caution">
    <text evidence="1">The sequence shown here is derived from an EMBL/GenBank/DDBJ whole genome shotgun (WGS) entry which is preliminary data.</text>
</comment>
<dbReference type="Proteomes" id="UP000807306">
    <property type="component" value="Unassembled WGS sequence"/>
</dbReference>
<evidence type="ECO:0000313" key="1">
    <source>
        <dbReference type="EMBL" id="KAF9531062.1"/>
    </source>
</evidence>
<dbReference type="AlphaFoldDB" id="A0A9P6JRP8"/>
<dbReference type="InterPro" id="IPR032675">
    <property type="entry name" value="LRR_dom_sf"/>
</dbReference>
<gene>
    <name evidence="1" type="ORF">CPB83DRAFT_849257</name>
</gene>
<evidence type="ECO:0008006" key="3">
    <source>
        <dbReference type="Google" id="ProtNLM"/>
    </source>
</evidence>
<name>A0A9P6JRP8_9AGAR</name>
<organism evidence="1 2">
    <name type="scientific">Crepidotus variabilis</name>
    <dbReference type="NCBI Taxonomy" id="179855"/>
    <lineage>
        <taxon>Eukaryota</taxon>
        <taxon>Fungi</taxon>
        <taxon>Dikarya</taxon>
        <taxon>Basidiomycota</taxon>
        <taxon>Agaricomycotina</taxon>
        <taxon>Agaricomycetes</taxon>
        <taxon>Agaricomycetidae</taxon>
        <taxon>Agaricales</taxon>
        <taxon>Agaricineae</taxon>
        <taxon>Crepidotaceae</taxon>
        <taxon>Crepidotus</taxon>
    </lineage>
</organism>
<dbReference type="Gene3D" id="3.80.10.10">
    <property type="entry name" value="Ribonuclease Inhibitor"/>
    <property type="match status" value="1"/>
</dbReference>
<dbReference type="OrthoDB" id="2585512at2759"/>